<dbReference type="Proteomes" id="UP000807825">
    <property type="component" value="Unassembled WGS sequence"/>
</dbReference>
<dbReference type="InterPro" id="IPR043129">
    <property type="entry name" value="ATPase_NBD"/>
</dbReference>
<comment type="function">
    <text evidence="5 6">Cell division protein that is involved in the assembly of the Z ring. May serve as a membrane anchor for the Z ring.</text>
</comment>
<evidence type="ECO:0000256" key="6">
    <source>
        <dbReference type="PIRNR" id="PIRNR003101"/>
    </source>
</evidence>
<dbReference type="InterPro" id="IPR050696">
    <property type="entry name" value="FtsA/MreB"/>
</dbReference>
<dbReference type="InterPro" id="IPR003494">
    <property type="entry name" value="SHS2_FtsA"/>
</dbReference>
<accession>A0A9D6V9X4</accession>
<dbReference type="Pfam" id="PF14450">
    <property type="entry name" value="FtsA"/>
    <property type="match status" value="2"/>
</dbReference>
<evidence type="ECO:0000313" key="9">
    <source>
        <dbReference type="Proteomes" id="UP000807825"/>
    </source>
</evidence>
<keyword evidence="2 5" id="KW-0132">Cell division</keyword>
<dbReference type="Pfam" id="PF02491">
    <property type="entry name" value="SHS2_FTSA"/>
    <property type="match status" value="1"/>
</dbReference>
<keyword evidence="1 5" id="KW-1003">Cell membrane</keyword>
<dbReference type="FunFam" id="3.30.1490.110:FF:000001">
    <property type="entry name" value="Cell division protein FtsA"/>
    <property type="match status" value="1"/>
</dbReference>
<evidence type="ECO:0000256" key="1">
    <source>
        <dbReference type="ARBA" id="ARBA00022475"/>
    </source>
</evidence>
<comment type="caution">
    <text evidence="8">The sequence shown here is derived from an EMBL/GenBank/DDBJ whole genome shotgun (WGS) entry which is preliminary data.</text>
</comment>
<comment type="similarity">
    <text evidence="5 6">Belongs to the FtsA/MreB family.</text>
</comment>
<evidence type="ECO:0000259" key="7">
    <source>
        <dbReference type="SMART" id="SM00842"/>
    </source>
</evidence>
<evidence type="ECO:0000256" key="5">
    <source>
        <dbReference type="HAMAP-Rule" id="MF_02033"/>
    </source>
</evidence>
<dbReference type="SUPFAM" id="SSF53067">
    <property type="entry name" value="Actin-like ATPase domain"/>
    <property type="match status" value="2"/>
</dbReference>
<dbReference type="EMBL" id="JACRDE010000631">
    <property type="protein sequence ID" value="MBI5252641.1"/>
    <property type="molecule type" value="Genomic_DNA"/>
</dbReference>
<dbReference type="InterPro" id="IPR020823">
    <property type="entry name" value="Cell_div_FtsA"/>
</dbReference>
<reference evidence="8" key="1">
    <citation type="submission" date="2020-07" db="EMBL/GenBank/DDBJ databases">
        <title>Huge and variable diversity of episymbiotic CPR bacteria and DPANN archaea in groundwater ecosystems.</title>
        <authorList>
            <person name="He C.Y."/>
            <person name="Keren R."/>
            <person name="Whittaker M."/>
            <person name="Farag I.F."/>
            <person name="Doudna J."/>
            <person name="Cate J.H.D."/>
            <person name="Banfield J.F."/>
        </authorList>
    </citation>
    <scope>NUCLEOTIDE SEQUENCE</scope>
    <source>
        <strain evidence="8">NC_groundwater_1664_Pr3_B-0.1um_52_9</strain>
    </source>
</reference>
<organism evidence="8 9">
    <name type="scientific">Desulfomonile tiedjei</name>
    <dbReference type="NCBI Taxonomy" id="2358"/>
    <lineage>
        <taxon>Bacteria</taxon>
        <taxon>Pseudomonadati</taxon>
        <taxon>Thermodesulfobacteriota</taxon>
        <taxon>Desulfomonilia</taxon>
        <taxon>Desulfomonilales</taxon>
        <taxon>Desulfomonilaceae</taxon>
        <taxon>Desulfomonile</taxon>
    </lineage>
</organism>
<dbReference type="GO" id="GO:0043093">
    <property type="term" value="P:FtsZ-dependent cytokinesis"/>
    <property type="evidence" value="ECO:0007669"/>
    <property type="project" value="UniProtKB-UniRule"/>
</dbReference>
<dbReference type="NCBIfam" id="TIGR01174">
    <property type="entry name" value="ftsA"/>
    <property type="match status" value="1"/>
</dbReference>
<evidence type="ECO:0000256" key="3">
    <source>
        <dbReference type="ARBA" id="ARBA00023136"/>
    </source>
</evidence>
<name>A0A9D6V9X4_9BACT</name>
<evidence type="ECO:0000256" key="2">
    <source>
        <dbReference type="ARBA" id="ARBA00022618"/>
    </source>
</evidence>
<feature type="domain" description="SHS2" evidence="7">
    <location>
        <begin position="8"/>
        <end position="194"/>
    </location>
</feature>
<comment type="subcellular location">
    <subcellularLocation>
        <location evidence="5">Cell membrane</location>
        <topology evidence="5">Peripheral membrane protein</topology>
        <orientation evidence="5">Cytoplasmic side</orientation>
    </subcellularLocation>
    <text evidence="5">Localizes to the Z ring in an FtsZ-dependent manner. Targeted to the membrane through a conserved C-terminal amphipathic helix.</text>
</comment>
<dbReference type="PANTHER" id="PTHR32432:SF4">
    <property type="entry name" value="CELL DIVISION PROTEIN FTSA"/>
    <property type="match status" value="1"/>
</dbReference>
<evidence type="ECO:0000256" key="4">
    <source>
        <dbReference type="ARBA" id="ARBA00023306"/>
    </source>
</evidence>
<dbReference type="Gene3D" id="3.30.1490.110">
    <property type="match status" value="1"/>
</dbReference>
<dbReference type="GO" id="GO:0009898">
    <property type="term" value="C:cytoplasmic side of plasma membrane"/>
    <property type="evidence" value="ECO:0007669"/>
    <property type="project" value="UniProtKB-UniRule"/>
</dbReference>
<sequence length="411" mass="43585">MLRSENTVVGLDVGTTKICAIIGEVNSEGTVDVIGLGTAPSKGLRRGVVVNIDHTVASIRKAVDDAELMAGCRADVVYAGISGGHIKGINSHGVIAIKNREVTAVDVARVIDAARAVAIPMDREVIHILPQEFMVDDQEGIKEPIGMAGVRLEAKVHIITGAVSAAQNIVRCAHKSGLRVNDLILQQMAAAEAVLSPDEKELGVALVDIGGGTTDIAVFGEGSIQHTAVISVGGEQLTNDIAVGLRTPMIEAEKIKRRYGCALGSMVNKDETITVPGVGGRQPRVLSRSLLADITEPRLEEIIGLARRELERYNLLQNVASGIVLTGGTVTIEGICELAEQIFDMPVRLGYPVGISGLVDVVNSPVYATGVGLVLWGARNKSVDLVTPYQTNGGMFDRVMGRMKQWFSEAF</sequence>
<keyword evidence="4 5" id="KW-0131">Cell cycle</keyword>
<dbReference type="GO" id="GO:0032153">
    <property type="term" value="C:cell division site"/>
    <property type="evidence" value="ECO:0007669"/>
    <property type="project" value="UniProtKB-UniRule"/>
</dbReference>
<dbReference type="AlphaFoldDB" id="A0A9D6V9X4"/>
<dbReference type="PANTHER" id="PTHR32432">
    <property type="entry name" value="CELL DIVISION PROTEIN FTSA-RELATED"/>
    <property type="match status" value="1"/>
</dbReference>
<gene>
    <name evidence="5 8" type="primary">ftsA</name>
    <name evidence="8" type="ORF">HY912_24360</name>
</gene>
<keyword evidence="3 5" id="KW-0472">Membrane</keyword>
<dbReference type="CDD" id="cd24048">
    <property type="entry name" value="ASKHA_NBD_FtsA"/>
    <property type="match status" value="1"/>
</dbReference>
<dbReference type="HAMAP" id="MF_02033">
    <property type="entry name" value="FtsA"/>
    <property type="match status" value="1"/>
</dbReference>
<protein>
    <recommendedName>
        <fullName evidence="5 6">Cell division protein FtsA</fullName>
    </recommendedName>
</protein>
<dbReference type="Gene3D" id="3.30.420.40">
    <property type="match status" value="2"/>
</dbReference>
<dbReference type="SMART" id="SM00842">
    <property type="entry name" value="FtsA"/>
    <property type="match status" value="1"/>
</dbReference>
<evidence type="ECO:0000313" key="8">
    <source>
        <dbReference type="EMBL" id="MBI5252641.1"/>
    </source>
</evidence>
<proteinExistence type="inferred from homology"/>
<dbReference type="PIRSF" id="PIRSF003101">
    <property type="entry name" value="FtsA"/>
    <property type="match status" value="1"/>
</dbReference>
<comment type="subunit">
    <text evidence="5">Self-interacts. Interacts with FtsZ.</text>
</comment>